<evidence type="ECO:0000256" key="1">
    <source>
        <dbReference type="ARBA" id="ARBA00022722"/>
    </source>
</evidence>
<keyword evidence="2" id="KW-0255">Endonuclease</keyword>
<feature type="compositionally biased region" description="Polar residues" evidence="7">
    <location>
        <begin position="1"/>
        <end position="15"/>
    </location>
</feature>
<reference evidence="8 9" key="1">
    <citation type="journal article" date="2019" name="Emerg. Microbes Infect.">
        <title>Comprehensive subspecies identification of 175 nontuberculous mycobacteria species based on 7547 genomic profiles.</title>
        <authorList>
            <person name="Matsumoto Y."/>
            <person name="Kinjo T."/>
            <person name="Motooka D."/>
            <person name="Nabeya D."/>
            <person name="Jung N."/>
            <person name="Uechi K."/>
            <person name="Horii T."/>
            <person name="Iida T."/>
            <person name="Fujita J."/>
            <person name="Nakamura S."/>
        </authorList>
    </citation>
    <scope>NUCLEOTIDE SEQUENCE [LARGE SCALE GENOMIC DNA]</scope>
    <source>
        <strain evidence="8 9">JCM 12405</strain>
    </source>
</reference>
<dbReference type="GO" id="GO:0006298">
    <property type="term" value="P:mismatch repair"/>
    <property type="evidence" value="ECO:0007669"/>
    <property type="project" value="InterPro"/>
</dbReference>
<keyword evidence="1" id="KW-0540">Nuclease</keyword>
<evidence type="ECO:0000256" key="4">
    <source>
        <dbReference type="ARBA" id="ARBA00022801"/>
    </source>
</evidence>
<dbReference type="GO" id="GO:0016787">
    <property type="term" value="F:hydrolase activity"/>
    <property type="evidence" value="ECO:0007669"/>
    <property type="project" value="UniProtKB-KW"/>
</dbReference>
<dbReference type="SUPFAM" id="SSF52980">
    <property type="entry name" value="Restriction endonuclease-like"/>
    <property type="match status" value="1"/>
</dbReference>
<dbReference type="NCBIfam" id="TIGR00632">
    <property type="entry name" value="vsr"/>
    <property type="match status" value="1"/>
</dbReference>
<keyword evidence="5" id="KW-0234">DNA repair</keyword>
<evidence type="ECO:0000256" key="3">
    <source>
        <dbReference type="ARBA" id="ARBA00022763"/>
    </source>
</evidence>
<dbReference type="CDD" id="cd00221">
    <property type="entry name" value="Vsr"/>
    <property type="match status" value="1"/>
</dbReference>
<sequence length="152" mass="17348">MPETTSWASSPTSRKVMQGNRSRDTKPELAVRKLLHAMGLRYRVGIRPEPALRRTADIVFTRQRIAVFIDGCFWHGCVQHRPTPAKANSEYWSRKLAGNIQRDADTTARLESSGWRVMRFWEHDPPESVADQVIAAVRGHELSKAVPNRRSD</sequence>
<evidence type="ECO:0000313" key="9">
    <source>
        <dbReference type="Proteomes" id="UP000467201"/>
    </source>
</evidence>
<dbReference type="GO" id="GO:0004519">
    <property type="term" value="F:endonuclease activity"/>
    <property type="evidence" value="ECO:0007669"/>
    <property type="project" value="UniProtKB-KW"/>
</dbReference>
<evidence type="ECO:0000256" key="5">
    <source>
        <dbReference type="ARBA" id="ARBA00023204"/>
    </source>
</evidence>
<evidence type="ECO:0000256" key="6">
    <source>
        <dbReference type="ARBA" id="ARBA00029466"/>
    </source>
</evidence>
<protein>
    <recommendedName>
        <fullName evidence="10">Very short patch repair endonuclease</fullName>
    </recommendedName>
</protein>
<dbReference type="KEGG" id="mdr:MDOR_01530"/>
<dbReference type="REBASE" id="378435">
    <property type="entry name" value="V.Mdo12405ORF1540P"/>
</dbReference>
<name>A0A7I7VL78_9MYCO</name>
<accession>A0A7I7VL78</accession>
<dbReference type="InterPro" id="IPR011335">
    <property type="entry name" value="Restrct_endonuc-II-like"/>
</dbReference>
<comment type="similarity">
    <text evidence="6">Belongs to the Vsr family.</text>
</comment>
<organism evidence="8 9">
    <name type="scientific">Mycolicibacterium doricum</name>
    <dbReference type="NCBI Taxonomy" id="126673"/>
    <lineage>
        <taxon>Bacteria</taxon>
        <taxon>Bacillati</taxon>
        <taxon>Actinomycetota</taxon>
        <taxon>Actinomycetes</taxon>
        <taxon>Mycobacteriales</taxon>
        <taxon>Mycobacteriaceae</taxon>
        <taxon>Mycolicibacterium</taxon>
    </lineage>
</organism>
<evidence type="ECO:0008006" key="10">
    <source>
        <dbReference type="Google" id="ProtNLM"/>
    </source>
</evidence>
<feature type="region of interest" description="Disordered" evidence="7">
    <location>
        <begin position="1"/>
        <end position="26"/>
    </location>
</feature>
<dbReference type="AlphaFoldDB" id="A0A7I7VL78"/>
<gene>
    <name evidence="8" type="ORF">MDOR_01530</name>
</gene>
<keyword evidence="4" id="KW-0378">Hydrolase</keyword>
<dbReference type="InterPro" id="IPR004603">
    <property type="entry name" value="DNA_mismatch_endonuc_vsr"/>
</dbReference>
<dbReference type="Proteomes" id="UP000467201">
    <property type="component" value="Chromosome"/>
</dbReference>
<dbReference type="Gene3D" id="3.40.960.10">
    <property type="entry name" value="VSR Endonuclease"/>
    <property type="match status" value="1"/>
</dbReference>
<proteinExistence type="inferred from homology"/>
<evidence type="ECO:0000256" key="7">
    <source>
        <dbReference type="SAM" id="MobiDB-lite"/>
    </source>
</evidence>
<evidence type="ECO:0000313" key="8">
    <source>
        <dbReference type="EMBL" id="BBZ05984.1"/>
    </source>
</evidence>
<keyword evidence="3" id="KW-0227">DNA damage</keyword>
<dbReference type="Pfam" id="PF03852">
    <property type="entry name" value="Vsr"/>
    <property type="match status" value="1"/>
</dbReference>
<evidence type="ECO:0000256" key="2">
    <source>
        <dbReference type="ARBA" id="ARBA00022759"/>
    </source>
</evidence>
<dbReference type="EMBL" id="AP022605">
    <property type="protein sequence ID" value="BBZ05984.1"/>
    <property type="molecule type" value="Genomic_DNA"/>
</dbReference>